<dbReference type="InterPro" id="IPR017907">
    <property type="entry name" value="Znf_RING_CS"/>
</dbReference>
<dbReference type="Gene3D" id="3.30.40.10">
    <property type="entry name" value="Zinc/RING finger domain, C3HC4 (zinc finger)"/>
    <property type="match status" value="1"/>
</dbReference>
<dbReference type="AlphaFoldDB" id="R9AFQ1"/>
<dbReference type="SUPFAM" id="SSF57850">
    <property type="entry name" value="RING/U-box"/>
    <property type="match status" value="1"/>
</dbReference>
<dbReference type="Proteomes" id="UP000014064">
    <property type="component" value="Unassembled WGS sequence"/>
</dbReference>
<dbReference type="GO" id="GO:0061630">
    <property type="term" value="F:ubiquitin protein ligase activity"/>
    <property type="evidence" value="ECO:0007669"/>
    <property type="project" value="InterPro"/>
</dbReference>
<keyword evidence="1" id="KW-0479">Metal-binding</keyword>
<evidence type="ECO:0000256" key="4">
    <source>
        <dbReference type="PROSITE-ProRule" id="PRU00175"/>
    </source>
</evidence>
<evidence type="ECO:0000259" key="7">
    <source>
        <dbReference type="PROSITE" id="PS50089"/>
    </source>
</evidence>
<feature type="compositionally biased region" description="Basic residues" evidence="6">
    <location>
        <begin position="283"/>
        <end position="292"/>
    </location>
</feature>
<dbReference type="OrthoDB" id="441210at2759"/>
<dbReference type="PANTHER" id="PTHR14305:SF0">
    <property type="entry name" value="E3 UBIQUITIN-PROTEIN LIGASE CCNB1IP1"/>
    <property type="match status" value="1"/>
</dbReference>
<dbReference type="PROSITE" id="PS00518">
    <property type="entry name" value="ZF_RING_1"/>
    <property type="match status" value="1"/>
</dbReference>
<dbReference type="GO" id="GO:0000795">
    <property type="term" value="C:synaptonemal complex"/>
    <property type="evidence" value="ECO:0007669"/>
    <property type="project" value="InterPro"/>
</dbReference>
<dbReference type="RefSeq" id="XP_009268227.1">
    <property type="nucleotide sequence ID" value="XM_009269952.1"/>
</dbReference>
<feature type="coiled-coil region" evidence="5">
    <location>
        <begin position="112"/>
        <end position="178"/>
    </location>
</feature>
<organism evidence="8 9">
    <name type="scientific">Wallemia ichthyophaga (strain EXF-994 / CBS 113033)</name>
    <dbReference type="NCBI Taxonomy" id="1299270"/>
    <lineage>
        <taxon>Eukaryota</taxon>
        <taxon>Fungi</taxon>
        <taxon>Dikarya</taxon>
        <taxon>Basidiomycota</taxon>
        <taxon>Wallemiomycotina</taxon>
        <taxon>Wallemiomycetes</taxon>
        <taxon>Wallemiales</taxon>
        <taxon>Wallemiaceae</taxon>
        <taxon>Wallemia</taxon>
    </lineage>
</organism>
<evidence type="ECO:0000256" key="1">
    <source>
        <dbReference type="ARBA" id="ARBA00022723"/>
    </source>
</evidence>
<dbReference type="KEGG" id="wic:J056_004762"/>
<keyword evidence="3" id="KW-0862">Zinc</keyword>
<keyword evidence="5" id="KW-0175">Coiled coil</keyword>
<evidence type="ECO:0000313" key="9">
    <source>
        <dbReference type="Proteomes" id="UP000014064"/>
    </source>
</evidence>
<sequence length="292" mass="33014">MQDEANDLRCNSLRCRKMLIEEGKAVTTTCSHIFCIDCATDLFEDSQTCPACHTNLAERDDIILSSLEPSEEYKSSCLAGLSPQLIMDIAGRAFRFWQYQHSEEAGFQAMLLRDVQEKLAVVENKHQGQAREFSSQVSALQMQVSNVTLELHGERRRVQALIKSHQEQENEIKRVKSSVIANRRNSLTERGTRSTMHIPQQERLERLETPPHTAQYAPPTPSRIATANIYAMQNASHSNGYNVYNGYERTSAAFGFNRGGPFEAVNKSPVKRISTSSPIKTHALSRKTYLHR</sequence>
<feature type="domain" description="RING-type" evidence="7">
    <location>
        <begin position="15"/>
        <end position="53"/>
    </location>
</feature>
<dbReference type="eggNOG" id="ENOG502RMFV">
    <property type="taxonomic scope" value="Eukaryota"/>
</dbReference>
<reference evidence="9" key="1">
    <citation type="journal article" date="2013" name="BMC Genomics">
        <title>Genome and transcriptome sequencing of the halophilic fungus Wallemia ichthyophaga: haloadaptations present and absent.</title>
        <authorList>
            <person name="Zajc J."/>
            <person name="Liu Y."/>
            <person name="Dai W."/>
            <person name="Yang Z."/>
            <person name="Hu J."/>
            <person name="Gostincar C."/>
            <person name="Gunde-Cimerman N."/>
        </authorList>
    </citation>
    <scope>NUCLEOTIDE SEQUENCE [LARGE SCALE GENOMIC DNA]</scope>
    <source>
        <strain evidence="9">EXF-994 / CBS 113033</strain>
    </source>
</reference>
<dbReference type="GO" id="GO:0008270">
    <property type="term" value="F:zinc ion binding"/>
    <property type="evidence" value="ECO:0007669"/>
    <property type="project" value="UniProtKB-KW"/>
</dbReference>
<dbReference type="InterPro" id="IPR013083">
    <property type="entry name" value="Znf_RING/FYVE/PHD"/>
</dbReference>
<dbReference type="GO" id="GO:0007131">
    <property type="term" value="P:reciprocal meiotic recombination"/>
    <property type="evidence" value="ECO:0007669"/>
    <property type="project" value="InterPro"/>
</dbReference>
<dbReference type="GeneID" id="20377714"/>
<dbReference type="EMBL" id="KE007232">
    <property type="protein sequence ID" value="EOR00950.1"/>
    <property type="molecule type" value="Genomic_DNA"/>
</dbReference>
<dbReference type="PROSITE" id="PS50089">
    <property type="entry name" value="ZF_RING_2"/>
    <property type="match status" value="1"/>
</dbReference>
<dbReference type="PANTHER" id="PTHR14305">
    <property type="entry name" value="E3 UBIQUITIN-PROTEIN LIGASE CCNB1IP1"/>
    <property type="match status" value="1"/>
</dbReference>
<dbReference type="STRING" id="1299270.R9AFQ1"/>
<evidence type="ECO:0000256" key="6">
    <source>
        <dbReference type="SAM" id="MobiDB-lite"/>
    </source>
</evidence>
<evidence type="ECO:0000256" key="2">
    <source>
        <dbReference type="ARBA" id="ARBA00022771"/>
    </source>
</evidence>
<feature type="region of interest" description="Disordered" evidence="6">
    <location>
        <begin position="273"/>
        <end position="292"/>
    </location>
</feature>
<proteinExistence type="predicted"/>
<name>R9AFQ1_WALI9</name>
<evidence type="ECO:0000256" key="5">
    <source>
        <dbReference type="SAM" id="Coils"/>
    </source>
</evidence>
<gene>
    <name evidence="8" type="ORF">J056_004762</name>
</gene>
<keyword evidence="2 4" id="KW-0863">Zinc-finger</keyword>
<protein>
    <submittedName>
        <fullName evidence="8">E3 ubiquitin-protein ligase CCNB1IP1</fullName>
    </submittedName>
</protein>
<evidence type="ECO:0000313" key="8">
    <source>
        <dbReference type="EMBL" id="EOR00950.1"/>
    </source>
</evidence>
<evidence type="ECO:0000256" key="3">
    <source>
        <dbReference type="ARBA" id="ARBA00022833"/>
    </source>
</evidence>
<dbReference type="Pfam" id="PF14634">
    <property type="entry name" value="zf-RING_5"/>
    <property type="match status" value="1"/>
</dbReference>
<dbReference type="HOGENOM" id="CLU_976463_0_0_1"/>
<dbReference type="InterPro" id="IPR042448">
    <property type="entry name" value="CCNB1IP1"/>
</dbReference>
<accession>R9AFQ1</accession>
<keyword evidence="9" id="KW-1185">Reference proteome</keyword>
<dbReference type="InterPro" id="IPR001841">
    <property type="entry name" value="Znf_RING"/>
</dbReference>